<dbReference type="InterPro" id="IPR009057">
    <property type="entry name" value="Homeodomain-like_sf"/>
</dbReference>
<feature type="compositionally biased region" description="Low complexity" evidence="9">
    <location>
        <begin position="281"/>
        <end position="294"/>
    </location>
</feature>
<dbReference type="AlphaFoldDB" id="A0AAN7LK37"/>
<evidence type="ECO:0000259" key="10">
    <source>
        <dbReference type="PROSITE" id="PS50071"/>
    </source>
</evidence>
<feature type="region of interest" description="Disordered" evidence="9">
    <location>
        <begin position="269"/>
        <end position="294"/>
    </location>
</feature>
<dbReference type="SUPFAM" id="SSF46689">
    <property type="entry name" value="Homeodomain-like"/>
    <property type="match status" value="1"/>
</dbReference>
<dbReference type="InterPro" id="IPR008422">
    <property type="entry name" value="KN_HD"/>
</dbReference>
<dbReference type="SMART" id="SM00389">
    <property type="entry name" value="HOX"/>
    <property type="match status" value="1"/>
</dbReference>
<name>A0AAN7LK37_TRANT</name>
<evidence type="ECO:0000256" key="7">
    <source>
        <dbReference type="ARBA" id="ARBA00023242"/>
    </source>
</evidence>
<evidence type="ECO:0000256" key="1">
    <source>
        <dbReference type="ARBA" id="ARBA00004123"/>
    </source>
</evidence>
<gene>
    <name evidence="11" type="ORF">SAY86_017097</name>
</gene>
<dbReference type="Gene3D" id="1.10.10.60">
    <property type="entry name" value="Homeodomain-like"/>
    <property type="match status" value="1"/>
</dbReference>
<evidence type="ECO:0000256" key="2">
    <source>
        <dbReference type="ARBA" id="ARBA00006454"/>
    </source>
</evidence>
<proteinExistence type="inferred from homology"/>
<evidence type="ECO:0000256" key="4">
    <source>
        <dbReference type="ARBA" id="ARBA00023125"/>
    </source>
</evidence>
<accession>A0AAN7LK37</accession>
<feature type="domain" description="Homeobox" evidence="10">
    <location>
        <begin position="508"/>
        <end position="571"/>
    </location>
</feature>
<feature type="region of interest" description="Disordered" evidence="9">
    <location>
        <begin position="239"/>
        <end position="258"/>
    </location>
</feature>
<dbReference type="InterPro" id="IPR006563">
    <property type="entry name" value="POX_dom"/>
</dbReference>
<comment type="subcellular location">
    <subcellularLocation>
        <location evidence="1 8">Nucleus</location>
    </subcellularLocation>
</comment>
<evidence type="ECO:0000256" key="5">
    <source>
        <dbReference type="ARBA" id="ARBA00023155"/>
    </source>
</evidence>
<evidence type="ECO:0000256" key="6">
    <source>
        <dbReference type="ARBA" id="ARBA00023163"/>
    </source>
</evidence>
<feature type="compositionally biased region" description="Basic and acidic residues" evidence="9">
    <location>
        <begin position="158"/>
        <end position="171"/>
    </location>
</feature>
<dbReference type="PROSITE" id="PS50071">
    <property type="entry name" value="HOMEOBOX_2"/>
    <property type="match status" value="1"/>
</dbReference>
<keyword evidence="5 8" id="KW-0371">Homeobox</keyword>
<keyword evidence="12" id="KW-1185">Reference proteome</keyword>
<feature type="region of interest" description="Disordered" evidence="9">
    <location>
        <begin position="748"/>
        <end position="768"/>
    </location>
</feature>
<sequence length="768" mass="86225">MLFTVVVVMDDGDGDGDGGGGCDALWKSTVFAAMANTPFQVYQCLIPSMSWPNTCTYDGRTAIHLQFFSIEEIQSLECGPPRLQFARCVLFFPAWLILLVLYPGSHSIGKKKRDSVYLPRMNDFEDKRLPEKYTESNHLKGDAWITNHPKSCREERRNKITNHRKDERKSLPVDSLTSLRRTHHVSYQRDPSVMPPALAPSTAGNNVVFLNSATSSLASHPQTGHHLVGIPLHRGPVVAGDPSVPSSSTFHHEMSSPYNSLASRLRRSHWNPTDSTESTTPRSQQGLSLSLSSRQLPREVCDRDAIAPLRSRALSVDDVPVSSYGLSSAATLNSKYLKPAQQLLEEVVNVMHGIMPEEDKMEKEGDRKMAVQESGDGKSTSELTAAERHEVQLKKTKLMTMADEVEQRYMLYHNQIQIVVASFEQATGNGSARPYTTLALKTISKKFRCLRDAIARQIKVTSRSLGEEAESSPQGKLQGSLSRLKFVDHRFRQQQALQHLGLVPQGRNTGWRPQRGLPEQAVSVLRAWLFEHFLHPYPKDADKQLLAKQTGLTRGQVSNWFINARVRLWKPMVEEMYLEEAKENPEHKVNHHDNEVLESVNKKPRRSQFHHSPSMEADDDKTRWLPHTGSYNYPMVRNSDLQASFHGGFEQYQIEDQMGRLGEGQRLMAGARFPRNGVSLTLGLPHCENLSIAAAGVAHQHQNFLPAPGIRLDEQNEIHRISSSGLNPNPSAAAFDGVSIQSDNRKRFTAAQQMPEQMPESWHDQGLV</sequence>
<evidence type="ECO:0000313" key="11">
    <source>
        <dbReference type="EMBL" id="KAK4789793.1"/>
    </source>
</evidence>
<dbReference type="SMART" id="SM00574">
    <property type="entry name" value="POX"/>
    <property type="match status" value="1"/>
</dbReference>
<dbReference type="Proteomes" id="UP001346149">
    <property type="component" value="Unassembled WGS sequence"/>
</dbReference>
<keyword evidence="6" id="KW-0804">Transcription</keyword>
<dbReference type="EMBL" id="JAXQNO010000010">
    <property type="protein sequence ID" value="KAK4789793.1"/>
    <property type="molecule type" value="Genomic_DNA"/>
</dbReference>
<dbReference type="Pfam" id="PF05920">
    <property type="entry name" value="Homeobox_KN"/>
    <property type="match status" value="1"/>
</dbReference>
<dbReference type="GO" id="GO:0005634">
    <property type="term" value="C:nucleus"/>
    <property type="evidence" value="ECO:0007669"/>
    <property type="project" value="UniProtKB-SubCell"/>
</dbReference>
<keyword evidence="7 8" id="KW-0539">Nucleus</keyword>
<feature type="compositionally biased region" description="Basic and acidic residues" evidence="9">
    <location>
        <begin position="583"/>
        <end position="595"/>
    </location>
</feature>
<dbReference type="InterPro" id="IPR050224">
    <property type="entry name" value="TALE_homeobox"/>
</dbReference>
<dbReference type="FunFam" id="1.10.10.60:FF:000117">
    <property type="entry name" value="BEL1-like homeodomain protein 9"/>
    <property type="match status" value="1"/>
</dbReference>
<dbReference type="CDD" id="cd00086">
    <property type="entry name" value="homeodomain"/>
    <property type="match status" value="1"/>
</dbReference>
<dbReference type="PANTHER" id="PTHR11850">
    <property type="entry name" value="HOMEOBOX PROTEIN TRANSCRIPTION FACTORS"/>
    <property type="match status" value="1"/>
</dbReference>
<dbReference type="GO" id="GO:0006355">
    <property type="term" value="P:regulation of DNA-templated transcription"/>
    <property type="evidence" value="ECO:0007669"/>
    <property type="project" value="InterPro"/>
</dbReference>
<dbReference type="Pfam" id="PF07526">
    <property type="entry name" value="POX"/>
    <property type="match status" value="1"/>
</dbReference>
<feature type="region of interest" description="Disordered" evidence="9">
    <location>
        <begin position="583"/>
        <end position="623"/>
    </location>
</feature>
<evidence type="ECO:0000256" key="9">
    <source>
        <dbReference type="SAM" id="MobiDB-lite"/>
    </source>
</evidence>
<dbReference type="InterPro" id="IPR001356">
    <property type="entry name" value="HD"/>
</dbReference>
<feature type="DNA-binding region" description="Homeobox" evidence="8">
    <location>
        <begin position="510"/>
        <end position="572"/>
    </location>
</feature>
<protein>
    <recommendedName>
        <fullName evidence="10">Homeobox domain-containing protein</fullName>
    </recommendedName>
</protein>
<comment type="caution">
    <text evidence="11">The sequence shown here is derived from an EMBL/GenBank/DDBJ whole genome shotgun (WGS) entry which is preliminary data.</text>
</comment>
<evidence type="ECO:0000256" key="3">
    <source>
        <dbReference type="ARBA" id="ARBA00023015"/>
    </source>
</evidence>
<keyword evidence="4 8" id="KW-0238">DNA-binding</keyword>
<comment type="similarity">
    <text evidence="2">Belongs to the TALE/BELL homeobox family.</text>
</comment>
<reference evidence="11 12" key="1">
    <citation type="journal article" date="2023" name="Hortic Res">
        <title>Pangenome of water caltrop reveals structural variations and asymmetric subgenome divergence after allopolyploidization.</title>
        <authorList>
            <person name="Zhang X."/>
            <person name="Chen Y."/>
            <person name="Wang L."/>
            <person name="Yuan Y."/>
            <person name="Fang M."/>
            <person name="Shi L."/>
            <person name="Lu R."/>
            <person name="Comes H.P."/>
            <person name="Ma Y."/>
            <person name="Chen Y."/>
            <person name="Huang G."/>
            <person name="Zhou Y."/>
            <person name="Zheng Z."/>
            <person name="Qiu Y."/>
        </authorList>
    </citation>
    <scope>NUCLEOTIDE SEQUENCE [LARGE SCALE GENOMIC DNA]</scope>
    <source>
        <strain evidence="11">F231</strain>
    </source>
</reference>
<organism evidence="11 12">
    <name type="scientific">Trapa natans</name>
    <name type="common">Water chestnut</name>
    <dbReference type="NCBI Taxonomy" id="22666"/>
    <lineage>
        <taxon>Eukaryota</taxon>
        <taxon>Viridiplantae</taxon>
        <taxon>Streptophyta</taxon>
        <taxon>Embryophyta</taxon>
        <taxon>Tracheophyta</taxon>
        <taxon>Spermatophyta</taxon>
        <taxon>Magnoliopsida</taxon>
        <taxon>eudicotyledons</taxon>
        <taxon>Gunneridae</taxon>
        <taxon>Pentapetalae</taxon>
        <taxon>rosids</taxon>
        <taxon>malvids</taxon>
        <taxon>Myrtales</taxon>
        <taxon>Lythraceae</taxon>
        <taxon>Trapa</taxon>
    </lineage>
</organism>
<evidence type="ECO:0000313" key="12">
    <source>
        <dbReference type="Proteomes" id="UP001346149"/>
    </source>
</evidence>
<dbReference type="GO" id="GO:0003677">
    <property type="term" value="F:DNA binding"/>
    <property type="evidence" value="ECO:0007669"/>
    <property type="project" value="UniProtKB-UniRule"/>
</dbReference>
<feature type="compositionally biased region" description="Polar residues" evidence="9">
    <location>
        <begin position="270"/>
        <end position="280"/>
    </location>
</feature>
<evidence type="ECO:0000256" key="8">
    <source>
        <dbReference type="PROSITE-ProRule" id="PRU00108"/>
    </source>
</evidence>
<keyword evidence="3" id="KW-0805">Transcription regulation</keyword>
<feature type="region of interest" description="Disordered" evidence="9">
    <location>
        <begin position="158"/>
        <end position="193"/>
    </location>
</feature>